<evidence type="ECO:0000313" key="2">
    <source>
        <dbReference type="Proteomes" id="UP000324800"/>
    </source>
</evidence>
<proteinExistence type="predicted"/>
<organism evidence="1 2">
    <name type="scientific">Streblomastix strix</name>
    <dbReference type="NCBI Taxonomy" id="222440"/>
    <lineage>
        <taxon>Eukaryota</taxon>
        <taxon>Metamonada</taxon>
        <taxon>Preaxostyla</taxon>
        <taxon>Oxymonadida</taxon>
        <taxon>Streblomastigidae</taxon>
        <taxon>Streblomastix</taxon>
    </lineage>
</organism>
<gene>
    <name evidence="1" type="ORF">EZS28_022069</name>
</gene>
<reference evidence="1 2" key="1">
    <citation type="submission" date="2019-03" db="EMBL/GenBank/DDBJ databases">
        <title>Single cell metagenomics reveals metabolic interactions within the superorganism composed of flagellate Streblomastix strix and complex community of Bacteroidetes bacteria on its surface.</title>
        <authorList>
            <person name="Treitli S.C."/>
            <person name="Kolisko M."/>
            <person name="Husnik F."/>
            <person name="Keeling P."/>
            <person name="Hampl V."/>
        </authorList>
    </citation>
    <scope>NUCLEOTIDE SEQUENCE [LARGE SCALE GENOMIC DNA]</scope>
    <source>
        <strain evidence="1">ST1C</strain>
    </source>
</reference>
<name>A0A5J4VJ02_9EUKA</name>
<sequence>MSVITFCGDTLPPLVVTKRLTMDYEIHSTGLCKGEYVVFVHDPKGHVNGSILSDWIIDLTIPYVVIQLPDKLGAQEEAILLMDNLLAHKTDEILEMLRDTHIRQRFVKINNISAANIQAEIIKRVVAAAEKATILTRNHSSIQHNGLVSELINGYLEAAIDEIEWGKRTSELFPTEAEQT</sequence>
<protein>
    <recommendedName>
        <fullName evidence="3">DDE-1 domain-containing protein</fullName>
    </recommendedName>
</protein>
<evidence type="ECO:0000313" key="1">
    <source>
        <dbReference type="EMBL" id="KAA6382404.1"/>
    </source>
</evidence>
<dbReference type="EMBL" id="SNRW01006802">
    <property type="protein sequence ID" value="KAA6382404.1"/>
    <property type="molecule type" value="Genomic_DNA"/>
</dbReference>
<accession>A0A5J4VJ02</accession>
<comment type="caution">
    <text evidence="1">The sequence shown here is derived from an EMBL/GenBank/DDBJ whole genome shotgun (WGS) entry which is preliminary data.</text>
</comment>
<dbReference type="AlphaFoldDB" id="A0A5J4VJ02"/>
<evidence type="ECO:0008006" key="3">
    <source>
        <dbReference type="Google" id="ProtNLM"/>
    </source>
</evidence>
<dbReference type="Proteomes" id="UP000324800">
    <property type="component" value="Unassembled WGS sequence"/>
</dbReference>